<keyword evidence="5 8" id="KW-0464">Manganese</keyword>
<feature type="domain" description="Adenine deaminase C-terminal" evidence="10">
    <location>
        <begin position="403"/>
        <end position="571"/>
    </location>
</feature>
<comment type="cofactor">
    <cofactor evidence="1 8">
        <name>Mn(2+)</name>
        <dbReference type="ChEBI" id="CHEBI:29035"/>
    </cofactor>
</comment>
<evidence type="ECO:0000256" key="2">
    <source>
        <dbReference type="ARBA" id="ARBA00006773"/>
    </source>
</evidence>
<evidence type="ECO:0000256" key="3">
    <source>
        <dbReference type="ARBA" id="ARBA00012782"/>
    </source>
</evidence>
<organism evidence="11 12">
    <name type="scientific">Budvicia aquatica</name>
    <dbReference type="NCBI Taxonomy" id="82979"/>
    <lineage>
        <taxon>Bacteria</taxon>
        <taxon>Pseudomonadati</taxon>
        <taxon>Pseudomonadota</taxon>
        <taxon>Gammaproteobacteria</taxon>
        <taxon>Enterobacterales</taxon>
        <taxon>Budviciaceae</taxon>
        <taxon>Budvicia</taxon>
    </lineage>
</organism>
<comment type="subunit">
    <text evidence="8">Homodimer.</text>
</comment>
<dbReference type="HAMAP" id="MF_01518">
    <property type="entry name" value="Adenine_deamin"/>
    <property type="match status" value="1"/>
</dbReference>
<dbReference type="Proteomes" id="UP000373449">
    <property type="component" value="Unassembled WGS sequence"/>
</dbReference>
<sequence>MSDKAQLATLIDMAAGRIPADLLIVNCKVVDVFNQTLMDGPLAIGGGKVIGCGDYQAKEILDAKGGYVMPGLIDGHVHIESSSLTPPQFARCILPHGTTTIIADPHEIANVCGLDGIRYMLDSSRNLPLNVRVMLPSCVPATPFEQAGAILEAEDLEQLIDYDGVLGLGEVMDYPSVINHSPSMMNKIMMARRHDRVIDGHSPGMKGKDLTAYVMSGVMTDHECSRREEMIDRLRLGMYVLLREGSTCKDLLNLIPMITPANSRRCVMCTDDREPSDILSTGHINKSLRLAVEAGLDPLMAISMATLNAAECFRLRGKGALAPGYDADILIVDNLEQFNAKHVFTEGKEIARDGQMLVEIENIIPDTVLNTVRLAPLTVDNFKLPLTSNVVRAIGVKPRSVVTLNLELPVVADAQGLFNAELNPGLNKLAVIERHHATGNMGLGVLSNYGLKGGAIAISVAHDSHNIVVVGDNDADMLTAVKDVESMGGGFTLCRKGEILAHLPLPVGGLMSDKSAQEVAEQIEHMLKIAHKEFHINENIQPLMTLVFMTLPVIPALKLTSTGLFDVTKFQPVEVCV</sequence>
<evidence type="ECO:0000256" key="1">
    <source>
        <dbReference type="ARBA" id="ARBA00001936"/>
    </source>
</evidence>
<keyword evidence="4 8" id="KW-0378">Hydrolase</keyword>
<evidence type="ECO:0000256" key="5">
    <source>
        <dbReference type="ARBA" id="ARBA00023211"/>
    </source>
</evidence>
<dbReference type="InterPro" id="IPR011059">
    <property type="entry name" value="Metal-dep_hydrolase_composite"/>
</dbReference>
<dbReference type="NCBIfam" id="TIGR01178">
    <property type="entry name" value="ade"/>
    <property type="match status" value="1"/>
</dbReference>
<dbReference type="FunFam" id="3.20.20.140:FF:000016">
    <property type="entry name" value="Adenine deaminase"/>
    <property type="match status" value="1"/>
</dbReference>
<dbReference type="PANTHER" id="PTHR11113">
    <property type="entry name" value="N-ACETYLGLUCOSAMINE-6-PHOSPHATE DEACETYLASE"/>
    <property type="match status" value="1"/>
</dbReference>
<dbReference type="InterPro" id="IPR032466">
    <property type="entry name" value="Metal_Hydrolase"/>
</dbReference>
<dbReference type="InterPro" id="IPR006679">
    <property type="entry name" value="Adenine_deam"/>
</dbReference>
<gene>
    <name evidence="11" type="primary">adeC_1</name>
    <name evidence="8" type="synonym">ade</name>
    <name evidence="11" type="ORF">NCTC12282_04013</name>
</gene>
<dbReference type="SUPFAM" id="SSF51338">
    <property type="entry name" value="Composite domain of metallo-dependent hydrolases"/>
    <property type="match status" value="1"/>
</dbReference>
<evidence type="ECO:0000256" key="6">
    <source>
        <dbReference type="ARBA" id="ARBA00047720"/>
    </source>
</evidence>
<dbReference type="Gene3D" id="2.30.40.10">
    <property type="entry name" value="Urease, subunit C, domain 1"/>
    <property type="match status" value="1"/>
</dbReference>
<evidence type="ECO:0000256" key="4">
    <source>
        <dbReference type="ARBA" id="ARBA00022801"/>
    </source>
</evidence>
<dbReference type="EC" id="3.5.4.2" evidence="3 8"/>
<accession>A0A484ZVT4</accession>
<dbReference type="Gene3D" id="3.20.20.140">
    <property type="entry name" value="Metal-dependent hydrolases"/>
    <property type="match status" value="1"/>
</dbReference>
<feature type="domain" description="Amidohydrolase-related" evidence="9">
    <location>
        <begin position="67"/>
        <end position="349"/>
    </location>
</feature>
<evidence type="ECO:0000259" key="10">
    <source>
        <dbReference type="Pfam" id="PF13382"/>
    </source>
</evidence>
<dbReference type="CDD" id="cd01295">
    <property type="entry name" value="AdeC"/>
    <property type="match status" value="1"/>
</dbReference>
<evidence type="ECO:0000259" key="9">
    <source>
        <dbReference type="Pfam" id="PF01979"/>
    </source>
</evidence>
<dbReference type="SUPFAM" id="SSF51556">
    <property type="entry name" value="Metallo-dependent hydrolases"/>
    <property type="match status" value="1"/>
</dbReference>
<evidence type="ECO:0000313" key="11">
    <source>
        <dbReference type="EMBL" id="VFS49569.1"/>
    </source>
</evidence>
<dbReference type="EMBL" id="CAADJA010000002">
    <property type="protein sequence ID" value="VFS49569.1"/>
    <property type="molecule type" value="Genomic_DNA"/>
</dbReference>
<dbReference type="GO" id="GO:0006146">
    <property type="term" value="P:adenine catabolic process"/>
    <property type="evidence" value="ECO:0007669"/>
    <property type="project" value="InterPro"/>
</dbReference>
<dbReference type="Pfam" id="PF13382">
    <property type="entry name" value="Adenine_deam_C"/>
    <property type="match status" value="1"/>
</dbReference>
<comment type="catalytic activity">
    <reaction evidence="6 8">
        <text>adenine + H2O + H(+) = hypoxanthine + NH4(+)</text>
        <dbReference type="Rhea" id="RHEA:23688"/>
        <dbReference type="ChEBI" id="CHEBI:15377"/>
        <dbReference type="ChEBI" id="CHEBI:15378"/>
        <dbReference type="ChEBI" id="CHEBI:16708"/>
        <dbReference type="ChEBI" id="CHEBI:17368"/>
        <dbReference type="ChEBI" id="CHEBI:28938"/>
        <dbReference type="EC" id="3.5.4.2"/>
    </reaction>
</comment>
<proteinExistence type="inferred from homology"/>
<dbReference type="InterPro" id="IPR026912">
    <property type="entry name" value="Adenine_deam_C"/>
</dbReference>
<reference evidence="11 12" key="1">
    <citation type="submission" date="2019-03" db="EMBL/GenBank/DDBJ databases">
        <authorList>
            <consortium name="Pathogen Informatics"/>
        </authorList>
    </citation>
    <scope>NUCLEOTIDE SEQUENCE [LARGE SCALE GENOMIC DNA]</scope>
    <source>
        <strain evidence="11 12">NCTC12282</strain>
    </source>
</reference>
<dbReference type="InterPro" id="IPR006680">
    <property type="entry name" value="Amidohydro-rel"/>
</dbReference>
<evidence type="ECO:0000256" key="7">
    <source>
        <dbReference type="ARBA" id="ARBA00069718"/>
    </source>
</evidence>
<dbReference type="RefSeq" id="WP_029093653.1">
    <property type="nucleotide sequence ID" value="NZ_CAADJA010000002.1"/>
</dbReference>
<comment type="similarity">
    <text evidence="2 8">Belongs to the metallo-dependent hydrolases superfamily. Adenine deaminase family.</text>
</comment>
<dbReference type="GO" id="GO:0000034">
    <property type="term" value="F:adenine deaminase activity"/>
    <property type="evidence" value="ECO:0007669"/>
    <property type="project" value="UniProtKB-UniRule"/>
</dbReference>
<dbReference type="PANTHER" id="PTHR11113:SF2">
    <property type="entry name" value="ADENINE DEAMINASE"/>
    <property type="match status" value="1"/>
</dbReference>
<dbReference type="AlphaFoldDB" id="A0A484ZVT4"/>
<dbReference type="Pfam" id="PF01979">
    <property type="entry name" value="Amidohydro_1"/>
    <property type="match status" value="1"/>
</dbReference>
<evidence type="ECO:0000313" key="12">
    <source>
        <dbReference type="Proteomes" id="UP000373449"/>
    </source>
</evidence>
<evidence type="ECO:0000256" key="8">
    <source>
        <dbReference type="HAMAP-Rule" id="MF_01518"/>
    </source>
</evidence>
<protein>
    <recommendedName>
        <fullName evidence="7 8">Adenine deaminase</fullName>
        <shortName evidence="8">Adenase</shortName>
        <shortName evidence="8">Adenine aminase</shortName>
        <ecNumber evidence="3 8">3.5.4.2</ecNumber>
    </recommendedName>
</protein>
<name>A0A484ZVT4_9GAMM</name>